<dbReference type="Proteomes" id="UP000823773">
    <property type="component" value="Unassembled WGS sequence"/>
</dbReference>
<comment type="caution">
    <text evidence="1">The sequence shown here is derived from an EMBL/GenBank/DDBJ whole genome shotgun (WGS) entry which is preliminary data.</text>
</comment>
<organism evidence="1 2">
    <name type="scientific">Ensifer adhaerens</name>
    <name type="common">Sinorhizobium morelense</name>
    <dbReference type="NCBI Taxonomy" id="106592"/>
    <lineage>
        <taxon>Bacteria</taxon>
        <taxon>Pseudomonadati</taxon>
        <taxon>Pseudomonadota</taxon>
        <taxon>Alphaproteobacteria</taxon>
        <taxon>Hyphomicrobiales</taxon>
        <taxon>Rhizobiaceae</taxon>
        <taxon>Sinorhizobium/Ensifer group</taxon>
        <taxon>Ensifer</taxon>
    </lineage>
</organism>
<gene>
    <name evidence="1" type="ORF">J2Z19_003961</name>
</gene>
<dbReference type="EMBL" id="JAGGJR010000006">
    <property type="protein sequence ID" value="MBP1874237.1"/>
    <property type="molecule type" value="Genomic_DNA"/>
</dbReference>
<evidence type="ECO:0000313" key="1">
    <source>
        <dbReference type="EMBL" id="MBP1874237.1"/>
    </source>
</evidence>
<protein>
    <submittedName>
        <fullName evidence="1">Transposase</fullName>
    </submittedName>
</protein>
<accession>A0ACC5SZF9</accession>
<reference evidence="1" key="1">
    <citation type="submission" date="2021-03" db="EMBL/GenBank/DDBJ databases">
        <title>Genomic Encyclopedia of Type Strains, Phase IV (KMG-IV): sequencing the most valuable type-strain genomes for metagenomic binning, comparative biology and taxonomic classification.</title>
        <authorList>
            <person name="Goeker M."/>
        </authorList>
    </citation>
    <scope>NUCLEOTIDE SEQUENCE</scope>
    <source>
        <strain evidence="1">DSM 18131</strain>
    </source>
</reference>
<evidence type="ECO:0000313" key="2">
    <source>
        <dbReference type="Proteomes" id="UP000823773"/>
    </source>
</evidence>
<keyword evidence="2" id="KW-1185">Reference proteome</keyword>
<name>A0ACC5SZF9_ENSAD</name>
<sequence>MTSAVSLRGDFDGPALRRLAKKAKDAAQARRLLAVASVYDGGSRQYASEVGAVTVQTARDWVIRFNERGPIPAVRRRALVQE</sequence>
<proteinExistence type="predicted"/>